<reference evidence="2" key="1">
    <citation type="submission" date="2016-06" db="UniProtKB">
        <authorList>
            <consortium name="WormBaseParasite"/>
        </authorList>
    </citation>
    <scope>IDENTIFICATION</scope>
</reference>
<evidence type="ECO:0000313" key="1">
    <source>
        <dbReference type="Proteomes" id="UP000050794"/>
    </source>
</evidence>
<accession>A0A183U451</accession>
<proteinExistence type="predicted"/>
<evidence type="ECO:0000313" key="2">
    <source>
        <dbReference type="WBParaSite" id="TCNE_0000327101-mRNA-1"/>
    </source>
</evidence>
<dbReference type="Gene3D" id="3.40.570.10">
    <property type="entry name" value="Extracellular Endonuclease, subunit A"/>
    <property type="match status" value="1"/>
</dbReference>
<organism evidence="1 2">
    <name type="scientific">Toxocara canis</name>
    <name type="common">Canine roundworm</name>
    <dbReference type="NCBI Taxonomy" id="6265"/>
    <lineage>
        <taxon>Eukaryota</taxon>
        <taxon>Metazoa</taxon>
        <taxon>Ecdysozoa</taxon>
        <taxon>Nematoda</taxon>
        <taxon>Chromadorea</taxon>
        <taxon>Rhabditida</taxon>
        <taxon>Spirurina</taxon>
        <taxon>Ascaridomorpha</taxon>
        <taxon>Ascaridoidea</taxon>
        <taxon>Toxocaridae</taxon>
        <taxon>Toxocara</taxon>
    </lineage>
</organism>
<name>A0A183U451_TOXCA</name>
<sequence>LCNASLYYDINNDVALYAESLLTHPKKNTDERAACTIFINELDRQNETICADTSSPDKTSKRITLFANDAVHRFIANGNLDVRSGFAEGIWNSLWELIEKYRRHYKRILFYAGPIFDYNSDGLLDSAEVVNR</sequence>
<dbReference type="WBParaSite" id="TCNE_0000327101-mRNA-1">
    <property type="protein sequence ID" value="TCNE_0000327101-mRNA-1"/>
    <property type="gene ID" value="TCNE_0000327101"/>
</dbReference>
<protein>
    <submittedName>
        <fullName evidence="2">DNA adenine methylase</fullName>
    </submittedName>
</protein>
<dbReference type="InterPro" id="IPR044929">
    <property type="entry name" value="DNA/RNA_non-sp_Endonuclease_sf"/>
</dbReference>
<dbReference type="Proteomes" id="UP000050794">
    <property type="component" value="Unassembled WGS sequence"/>
</dbReference>
<dbReference type="InterPro" id="IPR018247">
    <property type="entry name" value="EF_Hand_1_Ca_BS"/>
</dbReference>
<keyword evidence="1" id="KW-1185">Reference proteome</keyword>
<dbReference type="PROSITE" id="PS00018">
    <property type="entry name" value="EF_HAND_1"/>
    <property type="match status" value="1"/>
</dbReference>
<dbReference type="AlphaFoldDB" id="A0A183U451"/>